<evidence type="ECO:0000256" key="2">
    <source>
        <dbReference type="ARBA" id="ARBA00022552"/>
    </source>
</evidence>
<dbReference type="InterPro" id="IPR008189">
    <property type="entry name" value="rRNA_ssu_MeTfrase_I"/>
</dbReference>
<keyword evidence="1" id="KW-0963">Cytoplasm</keyword>
<dbReference type="CDD" id="cd11648">
    <property type="entry name" value="RsmI"/>
    <property type="match status" value="1"/>
</dbReference>
<dbReference type="AlphaFoldDB" id="A0A2M6ITZ0"/>
<keyword evidence="4 7" id="KW-0808">Transferase</keyword>
<dbReference type="Gene3D" id="3.40.1010.10">
    <property type="entry name" value="Cobalt-precorrin-4 Transmethylase, Domain 1"/>
    <property type="match status" value="1"/>
</dbReference>
<evidence type="ECO:0000313" key="8">
    <source>
        <dbReference type="Proteomes" id="UP000231056"/>
    </source>
</evidence>
<dbReference type="InterPro" id="IPR035996">
    <property type="entry name" value="4pyrrol_Methylase_sf"/>
</dbReference>
<protein>
    <submittedName>
        <fullName evidence="7">16S rRNA (Cytidine(1402)-2'-O)-methyltransferase</fullName>
    </submittedName>
</protein>
<dbReference type="Gene3D" id="3.30.950.10">
    <property type="entry name" value="Methyltransferase, Cobalt-precorrin-4 Transmethylase, Domain 2"/>
    <property type="match status" value="1"/>
</dbReference>
<dbReference type="GO" id="GO:0008168">
    <property type="term" value="F:methyltransferase activity"/>
    <property type="evidence" value="ECO:0007669"/>
    <property type="project" value="UniProtKB-KW"/>
</dbReference>
<keyword evidence="3 7" id="KW-0489">Methyltransferase</keyword>
<comment type="caution">
    <text evidence="7">The sequence shown here is derived from an EMBL/GenBank/DDBJ whole genome shotgun (WGS) entry which is preliminary data.</text>
</comment>
<name>A0A2M6ITZ0_9BACT</name>
<evidence type="ECO:0000256" key="4">
    <source>
        <dbReference type="ARBA" id="ARBA00022679"/>
    </source>
</evidence>
<evidence type="ECO:0000259" key="6">
    <source>
        <dbReference type="Pfam" id="PF00590"/>
    </source>
</evidence>
<dbReference type="InterPro" id="IPR014776">
    <property type="entry name" value="4pyrrole_Mease_sub2"/>
</dbReference>
<keyword evidence="2" id="KW-0698">rRNA processing</keyword>
<dbReference type="GO" id="GO:0032259">
    <property type="term" value="P:methylation"/>
    <property type="evidence" value="ECO:0007669"/>
    <property type="project" value="UniProtKB-KW"/>
</dbReference>
<reference evidence="7 8" key="1">
    <citation type="submission" date="2017-09" db="EMBL/GenBank/DDBJ databases">
        <title>Depth-based differentiation of microbial function through sediment-hosted aquifers and enrichment of novel symbionts in the deep terrestrial subsurface.</title>
        <authorList>
            <person name="Probst A.J."/>
            <person name="Ladd B."/>
            <person name="Jarett J.K."/>
            <person name="Geller-Mcgrath D.E."/>
            <person name="Sieber C.M."/>
            <person name="Emerson J.B."/>
            <person name="Anantharaman K."/>
            <person name="Thomas B.C."/>
            <person name="Malmstrom R."/>
            <person name="Stieglmeier M."/>
            <person name="Klingl A."/>
            <person name="Woyke T."/>
            <person name="Ryan C.M."/>
            <person name="Banfield J.F."/>
        </authorList>
    </citation>
    <scope>NUCLEOTIDE SEQUENCE [LARGE SCALE GENOMIC DNA]</scope>
    <source>
        <strain evidence="7">CG11_big_fil_rev_8_21_14_0_20_36_8</strain>
    </source>
</reference>
<gene>
    <name evidence="7" type="primary">rsmI</name>
    <name evidence="7" type="ORF">COV58_02925</name>
</gene>
<dbReference type="EMBL" id="PCVM01000067">
    <property type="protein sequence ID" value="PIQ73364.1"/>
    <property type="molecule type" value="Genomic_DNA"/>
</dbReference>
<sequence length="255" mass="28924">MNQENDYYQQESTPSGNLIPFNQAHMLYIIGTPIGNIQDISYRAASILQSCKYILCEDTRSADIMLSKLVELTGITPKTKSHKLISYYKDREMEKLPEIIDLLNAGNDMCLISEAGMPLISDPGYLLMKVAINEGIEYTVIPGPSSVLTALIHSGYKSDTFMFLGFLPKKKGQLLKLIDKIKKIKEVFPNNSFVAFESPHRIKETIEILRRELPENSVTIARELTKKYEEVFRINQKNELTAETEIKGEITLVID</sequence>
<feature type="domain" description="Tetrapyrrole methylase" evidence="6">
    <location>
        <begin position="26"/>
        <end position="233"/>
    </location>
</feature>
<proteinExistence type="predicted"/>
<dbReference type="PIRSF" id="PIRSF005917">
    <property type="entry name" value="MTase_YraL"/>
    <property type="match status" value="1"/>
</dbReference>
<dbReference type="InterPro" id="IPR014777">
    <property type="entry name" value="4pyrrole_Mease_sub1"/>
</dbReference>
<organism evidence="7 8">
    <name type="scientific">Candidatus Roizmanbacteria bacterium CG11_big_fil_rev_8_21_14_0_20_36_8</name>
    <dbReference type="NCBI Taxonomy" id="1974856"/>
    <lineage>
        <taxon>Bacteria</taxon>
        <taxon>Candidatus Roizmaniibacteriota</taxon>
    </lineage>
</organism>
<evidence type="ECO:0000256" key="5">
    <source>
        <dbReference type="ARBA" id="ARBA00022691"/>
    </source>
</evidence>
<dbReference type="PANTHER" id="PTHR46111">
    <property type="entry name" value="RIBOSOMAL RNA SMALL SUBUNIT METHYLTRANSFERASE I"/>
    <property type="match status" value="1"/>
</dbReference>
<evidence type="ECO:0000256" key="3">
    <source>
        <dbReference type="ARBA" id="ARBA00022603"/>
    </source>
</evidence>
<dbReference type="InterPro" id="IPR000878">
    <property type="entry name" value="4pyrrol_Mease"/>
</dbReference>
<dbReference type="Pfam" id="PF00590">
    <property type="entry name" value="TP_methylase"/>
    <property type="match status" value="1"/>
</dbReference>
<dbReference type="GO" id="GO:0006364">
    <property type="term" value="P:rRNA processing"/>
    <property type="evidence" value="ECO:0007669"/>
    <property type="project" value="UniProtKB-KW"/>
</dbReference>
<evidence type="ECO:0000313" key="7">
    <source>
        <dbReference type="EMBL" id="PIQ73364.1"/>
    </source>
</evidence>
<dbReference type="NCBIfam" id="TIGR00096">
    <property type="entry name" value="16S rRNA (cytidine(1402)-2'-O)-methyltransferase"/>
    <property type="match status" value="1"/>
</dbReference>
<dbReference type="Proteomes" id="UP000231056">
    <property type="component" value="Unassembled WGS sequence"/>
</dbReference>
<accession>A0A2M6ITZ0</accession>
<dbReference type="PANTHER" id="PTHR46111:SF1">
    <property type="entry name" value="RIBOSOMAL RNA SMALL SUBUNIT METHYLTRANSFERASE I"/>
    <property type="match status" value="1"/>
</dbReference>
<keyword evidence="5" id="KW-0949">S-adenosyl-L-methionine</keyword>
<evidence type="ECO:0000256" key="1">
    <source>
        <dbReference type="ARBA" id="ARBA00022490"/>
    </source>
</evidence>
<dbReference type="SUPFAM" id="SSF53790">
    <property type="entry name" value="Tetrapyrrole methylase"/>
    <property type="match status" value="1"/>
</dbReference>